<dbReference type="OrthoDB" id="27298at2759"/>
<dbReference type="PANTHER" id="PTHR11953:SF1">
    <property type="entry name" value="EXOSOME COMPLEX COMPONENT RRP46"/>
    <property type="match status" value="1"/>
</dbReference>
<dbReference type="InterPro" id="IPR027408">
    <property type="entry name" value="PNPase/RNase_PH_dom_sf"/>
</dbReference>
<evidence type="ECO:0000313" key="7">
    <source>
        <dbReference type="EMBL" id="OMJ20007.1"/>
    </source>
</evidence>
<dbReference type="GO" id="GO:0071051">
    <property type="term" value="P:poly(A)-dependent snoRNA 3'-end processing"/>
    <property type="evidence" value="ECO:0007669"/>
    <property type="project" value="TreeGrafter"/>
</dbReference>
<evidence type="ECO:0000256" key="1">
    <source>
        <dbReference type="ARBA" id="ARBA00004123"/>
    </source>
</evidence>
<dbReference type="AlphaFoldDB" id="A0A1R1Y1K9"/>
<evidence type="ECO:0000256" key="2">
    <source>
        <dbReference type="ARBA" id="ARBA00006678"/>
    </source>
</evidence>
<dbReference type="GO" id="GO:0000176">
    <property type="term" value="C:nuclear exosome (RNase complex)"/>
    <property type="evidence" value="ECO:0007669"/>
    <property type="project" value="UniProtKB-ARBA"/>
</dbReference>
<dbReference type="GO" id="GO:0016075">
    <property type="term" value="P:rRNA catabolic process"/>
    <property type="evidence" value="ECO:0007669"/>
    <property type="project" value="TreeGrafter"/>
</dbReference>
<keyword evidence="5" id="KW-0539">Nucleus</keyword>
<gene>
    <name evidence="8" type="ORF">AYI70_g3844</name>
    <name evidence="7" type="ORF">AYI70_g4360</name>
</gene>
<dbReference type="EMBL" id="LSSN01001146">
    <property type="protein sequence ID" value="OMJ20841.1"/>
    <property type="molecule type" value="Genomic_DNA"/>
</dbReference>
<evidence type="ECO:0000313" key="8">
    <source>
        <dbReference type="EMBL" id="OMJ20841.1"/>
    </source>
</evidence>
<evidence type="ECO:0000256" key="5">
    <source>
        <dbReference type="ARBA" id="ARBA00023242"/>
    </source>
</evidence>
<dbReference type="GO" id="GO:0006364">
    <property type="term" value="P:rRNA processing"/>
    <property type="evidence" value="ECO:0007669"/>
    <property type="project" value="UniProtKB-KW"/>
</dbReference>
<dbReference type="Gene3D" id="3.30.230.70">
    <property type="entry name" value="GHMP Kinase, N-terminal domain"/>
    <property type="match status" value="1"/>
</dbReference>
<evidence type="ECO:0000256" key="4">
    <source>
        <dbReference type="ARBA" id="ARBA00022835"/>
    </source>
</evidence>
<dbReference type="InterPro" id="IPR020568">
    <property type="entry name" value="Ribosomal_Su5_D2-typ_SF"/>
</dbReference>
<dbReference type="InterPro" id="IPR001247">
    <property type="entry name" value="ExoRNase_PH_dom1"/>
</dbReference>
<name>A0A1R1Y1K9_9FUNG</name>
<organism evidence="8 9">
    <name type="scientific">Smittium culicis</name>
    <dbReference type="NCBI Taxonomy" id="133412"/>
    <lineage>
        <taxon>Eukaryota</taxon>
        <taxon>Fungi</taxon>
        <taxon>Fungi incertae sedis</taxon>
        <taxon>Zoopagomycota</taxon>
        <taxon>Kickxellomycotina</taxon>
        <taxon>Harpellomycetes</taxon>
        <taxon>Harpellales</taxon>
        <taxon>Legeriomycetaceae</taxon>
        <taxon>Smittium</taxon>
    </lineage>
</organism>
<reference evidence="8 9" key="1">
    <citation type="submission" date="2017-01" db="EMBL/GenBank/DDBJ databases">
        <authorList>
            <person name="Mah S.A."/>
            <person name="Swanson W.J."/>
            <person name="Moy G.W."/>
            <person name="Vacquier V.D."/>
        </authorList>
    </citation>
    <scope>NUCLEOTIDE SEQUENCE [LARGE SCALE GENOMIC DNA]</scope>
    <source>
        <strain evidence="8 9">GSMNP</strain>
    </source>
</reference>
<keyword evidence="4" id="KW-0271">Exosome</keyword>
<dbReference type="SUPFAM" id="SSF54211">
    <property type="entry name" value="Ribosomal protein S5 domain 2-like"/>
    <property type="match status" value="1"/>
</dbReference>
<comment type="similarity">
    <text evidence="2">Belongs to the RNase PH family.</text>
</comment>
<keyword evidence="3" id="KW-0698">rRNA processing</keyword>
<evidence type="ECO:0000256" key="3">
    <source>
        <dbReference type="ARBA" id="ARBA00022552"/>
    </source>
</evidence>
<sequence>MMDDVEMKSSDLDTKTRLITFENGLLNKADGSANVNGPIETRVQNEKFDQAVVEVQLRSASGVSGTSDRWLEHSLESVFTTEILVYMHPRTRIKLNFVILNDDGGVESAAINAGCMALINAGVPLSNMICAVTAAINKDNSIVIDPTQEIIDGSDSCHTFAFGISESDSPVYVNSVGTFSKEQVRKKK</sequence>
<comment type="caution">
    <text evidence="8">The sequence shown here is derived from an EMBL/GenBank/DDBJ whole genome shotgun (WGS) entry which is preliminary data.</text>
</comment>
<dbReference type="Proteomes" id="UP000187283">
    <property type="component" value="Unassembled WGS sequence"/>
</dbReference>
<dbReference type="Pfam" id="PF01138">
    <property type="entry name" value="RNase_PH"/>
    <property type="match status" value="1"/>
</dbReference>
<dbReference type="InterPro" id="IPR050080">
    <property type="entry name" value="RNase_PH"/>
</dbReference>
<dbReference type="InterPro" id="IPR036345">
    <property type="entry name" value="ExoRNase_PH_dom2_sf"/>
</dbReference>
<dbReference type="GO" id="GO:0071028">
    <property type="term" value="P:nuclear mRNA surveillance"/>
    <property type="evidence" value="ECO:0007669"/>
    <property type="project" value="TreeGrafter"/>
</dbReference>
<dbReference type="GO" id="GO:0034475">
    <property type="term" value="P:U4 snRNA 3'-end processing"/>
    <property type="evidence" value="ECO:0007669"/>
    <property type="project" value="TreeGrafter"/>
</dbReference>
<dbReference type="PANTHER" id="PTHR11953">
    <property type="entry name" value="EXOSOME COMPLEX COMPONENT"/>
    <property type="match status" value="1"/>
</dbReference>
<dbReference type="CDD" id="cd11372">
    <property type="entry name" value="RNase_PH_RRP46"/>
    <property type="match status" value="1"/>
</dbReference>
<accession>A0A1R1Y1K9</accession>
<dbReference type="GO" id="GO:0000177">
    <property type="term" value="C:cytoplasmic exosome (RNase complex)"/>
    <property type="evidence" value="ECO:0007669"/>
    <property type="project" value="TreeGrafter"/>
</dbReference>
<protein>
    <submittedName>
        <fullName evidence="8">Exosome complex component RRP46</fullName>
    </submittedName>
</protein>
<proteinExistence type="inferred from homology"/>
<dbReference type="SUPFAM" id="SSF55666">
    <property type="entry name" value="Ribonuclease PH domain 2-like"/>
    <property type="match status" value="1"/>
</dbReference>
<keyword evidence="9" id="KW-1185">Reference proteome</keyword>
<dbReference type="GO" id="GO:0003723">
    <property type="term" value="F:RNA binding"/>
    <property type="evidence" value="ECO:0007669"/>
    <property type="project" value="TreeGrafter"/>
</dbReference>
<dbReference type="EMBL" id="LSSN01001346">
    <property type="protein sequence ID" value="OMJ20007.1"/>
    <property type="molecule type" value="Genomic_DNA"/>
</dbReference>
<comment type="subcellular location">
    <subcellularLocation>
        <location evidence="1">Nucleus</location>
    </subcellularLocation>
</comment>
<dbReference type="GO" id="GO:0005730">
    <property type="term" value="C:nucleolus"/>
    <property type="evidence" value="ECO:0007669"/>
    <property type="project" value="TreeGrafter"/>
</dbReference>
<feature type="domain" description="Exoribonuclease phosphorolytic" evidence="6">
    <location>
        <begin position="32"/>
        <end position="124"/>
    </location>
</feature>
<dbReference type="STRING" id="133412.A0A1R1Y1K9"/>
<evidence type="ECO:0000313" key="9">
    <source>
        <dbReference type="Proteomes" id="UP000187283"/>
    </source>
</evidence>
<evidence type="ECO:0000259" key="6">
    <source>
        <dbReference type="Pfam" id="PF01138"/>
    </source>
</evidence>